<evidence type="ECO:0000313" key="2">
    <source>
        <dbReference type="EMBL" id="NEX23040.1"/>
    </source>
</evidence>
<feature type="compositionally biased region" description="Basic and acidic residues" evidence="1">
    <location>
        <begin position="13"/>
        <end position="34"/>
    </location>
</feature>
<organism evidence="2 3">
    <name type="scientific">Thiorhodococcus mannitoliphagus</name>
    <dbReference type="NCBI Taxonomy" id="329406"/>
    <lineage>
        <taxon>Bacteria</taxon>
        <taxon>Pseudomonadati</taxon>
        <taxon>Pseudomonadota</taxon>
        <taxon>Gammaproteobacteria</taxon>
        <taxon>Chromatiales</taxon>
        <taxon>Chromatiaceae</taxon>
        <taxon>Thiorhodococcus</taxon>
    </lineage>
</organism>
<dbReference type="RefSeq" id="WP_164656299.1">
    <property type="nucleotide sequence ID" value="NZ_JAAIJR010000151.1"/>
</dbReference>
<reference evidence="2 3" key="2">
    <citation type="submission" date="2020-02" db="EMBL/GenBank/DDBJ databases">
        <title>Genome sequences of Thiorhodococcus mannitoliphagus and Thiorhodococcus minor, purple sulfur photosynthetic bacteria in the gammaproteobacterial family, Chromatiaceae.</title>
        <authorList>
            <person name="Aviles F.A."/>
            <person name="Meyer T.E."/>
            <person name="Kyndt J.A."/>
        </authorList>
    </citation>
    <scope>NUCLEOTIDE SEQUENCE [LARGE SCALE GENOMIC DNA]</scope>
    <source>
        <strain evidence="2 3">DSM 18266</strain>
    </source>
</reference>
<feature type="region of interest" description="Disordered" evidence="1">
    <location>
        <begin position="1"/>
        <end position="42"/>
    </location>
</feature>
<proteinExistence type="predicted"/>
<dbReference type="EMBL" id="JAAIJR010000151">
    <property type="protein sequence ID" value="NEX23040.1"/>
    <property type="molecule type" value="Genomic_DNA"/>
</dbReference>
<dbReference type="Proteomes" id="UP000471640">
    <property type="component" value="Unassembled WGS sequence"/>
</dbReference>
<sequence length="118" mass="13923">MSLGTHRGYSQVEVHKIMPTEQSPRDSQRLELRTEPQAMTTAADKVKRDAIMHKRMGRDLDRMPDHLDFNEDQVTQIKALFDTQQRSPELTRTRLRERILGLLTDEQWAIINERKRPD</sequence>
<evidence type="ECO:0000313" key="3">
    <source>
        <dbReference type="Proteomes" id="UP000471640"/>
    </source>
</evidence>
<reference evidence="3" key="1">
    <citation type="journal article" date="2020" name="Microbiol. Resour. Announc.">
        <title>Draft Genome Sequences of Thiorhodococcus mannitoliphagus and Thiorhodococcus minor, Purple Sulfur Photosynthetic Bacteria in the Gammaproteobacterial Family Chromatiaceae.</title>
        <authorList>
            <person name="Aviles F.A."/>
            <person name="Meyer T.E."/>
            <person name="Kyndt J.A."/>
        </authorList>
    </citation>
    <scope>NUCLEOTIDE SEQUENCE [LARGE SCALE GENOMIC DNA]</scope>
    <source>
        <strain evidence="3">DSM 18266</strain>
    </source>
</reference>
<name>A0A6P1DZW1_9GAMM</name>
<gene>
    <name evidence="2" type="ORF">G3480_22525</name>
</gene>
<accession>A0A6P1DZW1</accession>
<dbReference type="AlphaFoldDB" id="A0A6P1DZW1"/>
<comment type="caution">
    <text evidence="2">The sequence shown here is derived from an EMBL/GenBank/DDBJ whole genome shotgun (WGS) entry which is preliminary data.</text>
</comment>
<keyword evidence="3" id="KW-1185">Reference proteome</keyword>
<evidence type="ECO:0000256" key="1">
    <source>
        <dbReference type="SAM" id="MobiDB-lite"/>
    </source>
</evidence>
<protein>
    <submittedName>
        <fullName evidence="2">Uncharacterized protein</fullName>
    </submittedName>
</protein>